<sequence length="266" mass="30365">MAIEIVSVICARNEARYLEVLVPYLEGQNINVVLIDNGSEDGSRDLFTPARHPNIVRRIDLPYEGSFDLTAQLHAKRCAMRETQAEWVIHQDADEILHGPDGWGRLRECIEAAHTQGFNVMNFNELVMLPADPDVDDIFANNKNYYFYEPRPLRLMRAWKRSANLENIGSGGHVLSGADVYVSPVRMILKHFMVRSRVHALKKYMSRTYSRGDREKGWHGKRMNLSAEQLNIPTSAPGLHRLKSVFDAPSALPAAVRTHFWDWQPS</sequence>
<dbReference type="SUPFAM" id="SSF53448">
    <property type="entry name" value="Nucleotide-diphospho-sugar transferases"/>
    <property type="match status" value="1"/>
</dbReference>
<comment type="caution">
    <text evidence="1">The sequence shown here is derived from an EMBL/GenBank/DDBJ whole genome shotgun (WGS) entry which is preliminary data.</text>
</comment>
<reference evidence="1 2" key="1">
    <citation type="submission" date="2024-07" db="EMBL/GenBank/DDBJ databases">
        <title>Luteimonas salilacus sp. nov., isolated from the shore soil of Salt Lake in Tibet of China.</title>
        <authorList>
            <person name="Zhang X."/>
            <person name="Li A."/>
        </authorList>
    </citation>
    <scope>NUCLEOTIDE SEQUENCE [LARGE SCALE GENOMIC DNA]</scope>
    <source>
        <strain evidence="1 2">B3-2-R+30</strain>
    </source>
</reference>
<dbReference type="Gene3D" id="3.90.550.10">
    <property type="entry name" value="Spore Coat Polysaccharide Biosynthesis Protein SpsA, Chain A"/>
    <property type="match status" value="1"/>
</dbReference>
<dbReference type="GO" id="GO:0016757">
    <property type="term" value="F:glycosyltransferase activity"/>
    <property type="evidence" value="ECO:0007669"/>
    <property type="project" value="UniProtKB-KW"/>
</dbReference>
<organism evidence="1 2">
    <name type="scientific">Luteimonas salinilitoris</name>
    <dbReference type="NCBI Taxonomy" id="3237697"/>
    <lineage>
        <taxon>Bacteria</taxon>
        <taxon>Pseudomonadati</taxon>
        <taxon>Pseudomonadota</taxon>
        <taxon>Gammaproteobacteria</taxon>
        <taxon>Lysobacterales</taxon>
        <taxon>Lysobacteraceae</taxon>
        <taxon>Luteimonas</taxon>
    </lineage>
</organism>
<keyword evidence="1" id="KW-0808">Transferase</keyword>
<evidence type="ECO:0000313" key="2">
    <source>
        <dbReference type="Proteomes" id="UP001566331"/>
    </source>
</evidence>
<dbReference type="Proteomes" id="UP001566331">
    <property type="component" value="Unassembled WGS sequence"/>
</dbReference>
<evidence type="ECO:0000313" key="1">
    <source>
        <dbReference type="EMBL" id="MEZ0473942.1"/>
    </source>
</evidence>
<accession>A0ABV4HQD6</accession>
<dbReference type="Pfam" id="PF13704">
    <property type="entry name" value="Glyco_tranf_2_4"/>
    <property type="match status" value="1"/>
</dbReference>
<keyword evidence="1" id="KW-0328">Glycosyltransferase</keyword>
<dbReference type="EMBL" id="JBFWIC010000004">
    <property type="protein sequence ID" value="MEZ0473942.1"/>
    <property type="molecule type" value="Genomic_DNA"/>
</dbReference>
<dbReference type="EC" id="2.4.-.-" evidence="1"/>
<name>A0ABV4HQD6_9GAMM</name>
<dbReference type="InterPro" id="IPR029044">
    <property type="entry name" value="Nucleotide-diphossugar_trans"/>
</dbReference>
<keyword evidence="2" id="KW-1185">Reference proteome</keyword>
<dbReference type="RefSeq" id="WP_370562651.1">
    <property type="nucleotide sequence ID" value="NZ_JBFWIB010000002.1"/>
</dbReference>
<gene>
    <name evidence="1" type="ORF">AB6713_04830</name>
</gene>
<proteinExistence type="predicted"/>
<protein>
    <submittedName>
        <fullName evidence="1">Glycosyltransferase family 2 protein</fullName>
        <ecNumber evidence="1">2.4.-.-</ecNumber>
    </submittedName>
</protein>